<evidence type="ECO:0000256" key="1">
    <source>
        <dbReference type="ARBA" id="ARBA00022737"/>
    </source>
</evidence>
<dbReference type="InterPro" id="IPR036770">
    <property type="entry name" value="Ankyrin_rpt-contain_sf"/>
</dbReference>
<dbReference type="PROSITE" id="PS50297">
    <property type="entry name" value="ANK_REP_REGION"/>
    <property type="match status" value="2"/>
</dbReference>
<evidence type="ECO:0000256" key="4">
    <source>
        <dbReference type="SAM" id="Coils"/>
    </source>
</evidence>
<evidence type="ECO:0000313" key="5">
    <source>
        <dbReference type="EMBL" id="CAH2991471.1"/>
    </source>
</evidence>
<protein>
    <submittedName>
        <fullName evidence="5">Uncharacterized protein</fullName>
    </submittedName>
</protein>
<dbReference type="InterPro" id="IPR050663">
    <property type="entry name" value="Ankyrin-SOCS_Box"/>
</dbReference>
<keyword evidence="1" id="KW-0677">Repeat</keyword>
<keyword evidence="4" id="KW-0175">Coiled coil</keyword>
<dbReference type="Pfam" id="PF00023">
    <property type="entry name" value="Ank"/>
    <property type="match status" value="1"/>
</dbReference>
<evidence type="ECO:0000256" key="2">
    <source>
        <dbReference type="ARBA" id="ARBA00023043"/>
    </source>
</evidence>
<dbReference type="Pfam" id="PF12796">
    <property type="entry name" value="Ank_2"/>
    <property type="match status" value="1"/>
</dbReference>
<dbReference type="Gene3D" id="1.25.40.20">
    <property type="entry name" value="Ankyrin repeat-containing domain"/>
    <property type="match status" value="1"/>
</dbReference>
<feature type="coiled-coil region" evidence="4">
    <location>
        <begin position="431"/>
        <end position="465"/>
    </location>
</feature>
<dbReference type="InterPro" id="IPR002110">
    <property type="entry name" value="Ankyrin_rpt"/>
</dbReference>
<feature type="repeat" description="ANK" evidence="3">
    <location>
        <begin position="141"/>
        <end position="173"/>
    </location>
</feature>
<dbReference type="SUPFAM" id="SSF48403">
    <property type="entry name" value="Ankyrin repeat"/>
    <property type="match status" value="1"/>
</dbReference>
<keyword evidence="2 3" id="KW-0040">ANK repeat</keyword>
<gene>
    <name evidence="5" type="ORF">CHILSU_LOCUS10559</name>
</gene>
<evidence type="ECO:0000256" key="3">
    <source>
        <dbReference type="PROSITE-ProRule" id="PRU00023"/>
    </source>
</evidence>
<feature type="repeat" description="ANK" evidence="3">
    <location>
        <begin position="75"/>
        <end position="107"/>
    </location>
</feature>
<reference evidence="5" key="1">
    <citation type="submission" date="2021-12" db="EMBL/GenBank/DDBJ databases">
        <authorList>
            <person name="King R."/>
        </authorList>
    </citation>
    <scope>NUCLEOTIDE SEQUENCE</scope>
</reference>
<dbReference type="PROSITE" id="PS50088">
    <property type="entry name" value="ANK_REPEAT"/>
    <property type="match status" value="3"/>
</dbReference>
<sequence>MTTDLCAEDVVIQMSPQVEMTTEAGGEVRTGTGAGGAASASLELGRHLLVAARDGHTQLVLDLMAKGAPFTTDWLGTGPLHLAAGGDHAHTAGVLLRAGVSRDSRTKVERTPLHVAAHAGHAESAGVLLRHGALVDCRDLLRMTPLHWAADRGHAPLVSLLIQYGADPAAVSKFNKTPAQLAMRRGHAAIVAMLEDAVRQREAARSVRALVEERLAEEQPTTDPLTLYKENVVEKIPEIITTTTATEVPKHCHIKATKVKKAPEKPAKMEEKLQETVKEAIEQRGDSGTGNGNAAAILRRHGITLLPPDTGGTVLRALQGGRTVVLSDAGKLMLQESNAVRQAAKDTHPPAKVKLIQLPTEPRTAVTTVRRVTSAPSPPTSAKSRPPVKIIMNKSNFQRLVAGVQKPKQNNNTEPLTMTVVNENTMNNDEVATLKSQLAASQRTVARLTEELKNCRARLAQYEGQ</sequence>
<accession>A0ABN8LB29</accession>
<dbReference type="Proteomes" id="UP001153292">
    <property type="component" value="Chromosome 8"/>
</dbReference>
<dbReference type="PANTHER" id="PTHR24193">
    <property type="entry name" value="ANKYRIN REPEAT PROTEIN"/>
    <property type="match status" value="1"/>
</dbReference>
<dbReference type="SMART" id="SM00248">
    <property type="entry name" value="ANK"/>
    <property type="match status" value="4"/>
</dbReference>
<proteinExistence type="predicted"/>
<dbReference type="EMBL" id="OU963901">
    <property type="protein sequence ID" value="CAH2991471.1"/>
    <property type="molecule type" value="Genomic_DNA"/>
</dbReference>
<keyword evidence="6" id="KW-1185">Reference proteome</keyword>
<dbReference type="PRINTS" id="PR01415">
    <property type="entry name" value="ANKYRIN"/>
</dbReference>
<feature type="repeat" description="ANK" evidence="3">
    <location>
        <begin position="108"/>
        <end position="140"/>
    </location>
</feature>
<dbReference type="PANTHER" id="PTHR24193:SF121">
    <property type="entry name" value="ADA2A-CONTAINING COMPLEX COMPONENT 3, ISOFORM D"/>
    <property type="match status" value="1"/>
</dbReference>
<evidence type="ECO:0000313" key="6">
    <source>
        <dbReference type="Proteomes" id="UP001153292"/>
    </source>
</evidence>
<name>A0ABN8LB29_CHISP</name>
<organism evidence="5 6">
    <name type="scientific">Chilo suppressalis</name>
    <name type="common">Asiatic rice borer moth</name>
    <dbReference type="NCBI Taxonomy" id="168631"/>
    <lineage>
        <taxon>Eukaryota</taxon>
        <taxon>Metazoa</taxon>
        <taxon>Ecdysozoa</taxon>
        <taxon>Arthropoda</taxon>
        <taxon>Hexapoda</taxon>
        <taxon>Insecta</taxon>
        <taxon>Pterygota</taxon>
        <taxon>Neoptera</taxon>
        <taxon>Endopterygota</taxon>
        <taxon>Lepidoptera</taxon>
        <taxon>Glossata</taxon>
        <taxon>Ditrysia</taxon>
        <taxon>Pyraloidea</taxon>
        <taxon>Crambidae</taxon>
        <taxon>Crambinae</taxon>
        <taxon>Chilo</taxon>
    </lineage>
</organism>